<feature type="chain" id="PRO_5027067589" evidence="1">
    <location>
        <begin position="23"/>
        <end position="490"/>
    </location>
</feature>
<evidence type="ECO:0000256" key="1">
    <source>
        <dbReference type="SAM" id="SignalP"/>
    </source>
</evidence>
<dbReference type="Proteomes" id="UP000468388">
    <property type="component" value="Unassembled WGS sequence"/>
</dbReference>
<protein>
    <submittedName>
        <fullName evidence="2">SusD/RagB family nutrient-binding outer membrane lipoprotein</fullName>
    </submittedName>
</protein>
<organism evidence="2 3">
    <name type="scientific">Chitinophaga oryziterrae</name>
    <dbReference type="NCBI Taxonomy" id="1031224"/>
    <lineage>
        <taxon>Bacteria</taxon>
        <taxon>Pseudomonadati</taxon>
        <taxon>Bacteroidota</taxon>
        <taxon>Chitinophagia</taxon>
        <taxon>Chitinophagales</taxon>
        <taxon>Chitinophagaceae</taxon>
        <taxon>Chitinophaga</taxon>
    </lineage>
</organism>
<feature type="signal peptide" evidence="1">
    <location>
        <begin position="1"/>
        <end position="22"/>
    </location>
</feature>
<sequence length="490" mass="53937">MKMLNRMLKYSCLILLSGLLLAACNKLDDINHNPTKPTTSDPAFLLTGAEKSAMDILYSTLQNGYFAMHYAQYWSGNSRVADSQYAIDEGNNAAFWTALYKSLYNLEQIIQLNNEAGTNPAAVNQNAIATILKAWLFQVLTDTYVNVPYTDALKLSTNIAPKYDDAKTIYSSLADTLQAQINVLDESKPTFGAGDVIYGGDVASWKILAHSLLLRLAIRMADADPAKAKGLIEANYQAAMTSNANNAQVIYPGVTPNRFPMDETERSIIDFFVSTTLVDYMKSVNDPRLPVYARPTKNNPANFVGLRYGTTANDPSRTSLTADDLSFPGTKIYSSAMPAILMAYPEVEFILAEAAARGYTVGDAATHYTNGIKASMDFWSITTGVDEYIAGVPYNAADWKNVIGTQKWLALYPQGFQAWFERIRLDFKKPGGDSLFLAPYNGSLDPNAPFVPYRITYPTGEQTQNKASYDDAAAAIGGDTKGTKNWWLKF</sequence>
<dbReference type="SUPFAM" id="SSF48452">
    <property type="entry name" value="TPR-like"/>
    <property type="match status" value="1"/>
</dbReference>
<dbReference type="Gene3D" id="1.25.40.390">
    <property type="match status" value="1"/>
</dbReference>
<keyword evidence="1" id="KW-0732">Signal</keyword>
<dbReference type="Pfam" id="PF12771">
    <property type="entry name" value="SusD-like_2"/>
    <property type="match status" value="1"/>
</dbReference>
<dbReference type="InterPro" id="IPR011990">
    <property type="entry name" value="TPR-like_helical_dom_sf"/>
</dbReference>
<dbReference type="AlphaFoldDB" id="A0A6N8JF79"/>
<accession>A0A6N8JF79</accession>
<keyword evidence="3" id="KW-1185">Reference proteome</keyword>
<dbReference type="PROSITE" id="PS51257">
    <property type="entry name" value="PROKAR_LIPOPROTEIN"/>
    <property type="match status" value="1"/>
</dbReference>
<name>A0A6N8JF79_9BACT</name>
<evidence type="ECO:0000313" key="2">
    <source>
        <dbReference type="EMBL" id="MVT42772.1"/>
    </source>
</evidence>
<dbReference type="EMBL" id="WRXO01000005">
    <property type="protein sequence ID" value="MVT42772.1"/>
    <property type="molecule type" value="Genomic_DNA"/>
</dbReference>
<evidence type="ECO:0000313" key="3">
    <source>
        <dbReference type="Proteomes" id="UP000468388"/>
    </source>
</evidence>
<gene>
    <name evidence="2" type="ORF">GO495_19415</name>
</gene>
<proteinExistence type="predicted"/>
<reference evidence="2 3" key="1">
    <citation type="submission" date="2019-12" db="EMBL/GenBank/DDBJ databases">
        <title>The draft genomic sequence of strain Chitinophaga oryziterrae JCM 16595.</title>
        <authorList>
            <person name="Zhang X."/>
        </authorList>
    </citation>
    <scope>NUCLEOTIDE SEQUENCE [LARGE SCALE GENOMIC DNA]</scope>
    <source>
        <strain evidence="2 3">JCM 16595</strain>
    </source>
</reference>
<dbReference type="InterPro" id="IPR041662">
    <property type="entry name" value="SusD-like_2"/>
</dbReference>
<comment type="caution">
    <text evidence="2">The sequence shown here is derived from an EMBL/GenBank/DDBJ whole genome shotgun (WGS) entry which is preliminary data.</text>
</comment>
<keyword evidence="2" id="KW-0449">Lipoprotein</keyword>